<reference evidence="2 3" key="1">
    <citation type="submission" date="2023-10" db="EMBL/GenBank/DDBJ databases">
        <title>Genomes of two closely related lineages of the louse Polyplax serrata with different host specificities.</title>
        <authorList>
            <person name="Martinu J."/>
            <person name="Tarabai H."/>
            <person name="Stefka J."/>
            <person name="Hypsa V."/>
        </authorList>
    </citation>
    <scope>NUCLEOTIDE SEQUENCE [LARGE SCALE GENOMIC DNA]</scope>
    <source>
        <strain evidence="2">HR10_N</strain>
    </source>
</reference>
<sequence>LHVRGCVGGGGPGDDDRCTSEDPHAIPIRPNIVEEKLIIGFTKIIHELLVWMDARV</sequence>
<dbReference type="AlphaFoldDB" id="A0AAN8PCI4"/>
<protein>
    <submittedName>
        <fullName evidence="2">Uncharacterized protein</fullName>
    </submittedName>
</protein>
<gene>
    <name evidence="2" type="ORF">RUM43_009259</name>
</gene>
<evidence type="ECO:0000313" key="2">
    <source>
        <dbReference type="EMBL" id="KAK6623407.1"/>
    </source>
</evidence>
<proteinExistence type="predicted"/>
<feature type="compositionally biased region" description="Gly residues" evidence="1">
    <location>
        <begin position="1"/>
        <end position="12"/>
    </location>
</feature>
<dbReference type="Proteomes" id="UP001372834">
    <property type="component" value="Unassembled WGS sequence"/>
</dbReference>
<feature type="non-terminal residue" evidence="2">
    <location>
        <position position="1"/>
    </location>
</feature>
<feature type="region of interest" description="Disordered" evidence="1">
    <location>
        <begin position="1"/>
        <end position="22"/>
    </location>
</feature>
<name>A0AAN8PCI4_POLSC</name>
<evidence type="ECO:0000256" key="1">
    <source>
        <dbReference type="SAM" id="MobiDB-lite"/>
    </source>
</evidence>
<accession>A0AAN8PCI4</accession>
<comment type="caution">
    <text evidence="2">The sequence shown here is derived from an EMBL/GenBank/DDBJ whole genome shotgun (WGS) entry which is preliminary data.</text>
</comment>
<dbReference type="EMBL" id="JAWJWE010000038">
    <property type="protein sequence ID" value="KAK6623407.1"/>
    <property type="molecule type" value="Genomic_DNA"/>
</dbReference>
<organism evidence="2 3">
    <name type="scientific">Polyplax serrata</name>
    <name type="common">Common mouse louse</name>
    <dbReference type="NCBI Taxonomy" id="468196"/>
    <lineage>
        <taxon>Eukaryota</taxon>
        <taxon>Metazoa</taxon>
        <taxon>Ecdysozoa</taxon>
        <taxon>Arthropoda</taxon>
        <taxon>Hexapoda</taxon>
        <taxon>Insecta</taxon>
        <taxon>Pterygota</taxon>
        <taxon>Neoptera</taxon>
        <taxon>Paraneoptera</taxon>
        <taxon>Psocodea</taxon>
        <taxon>Troctomorpha</taxon>
        <taxon>Phthiraptera</taxon>
        <taxon>Anoplura</taxon>
        <taxon>Polyplacidae</taxon>
        <taxon>Polyplax</taxon>
    </lineage>
</organism>
<evidence type="ECO:0000313" key="3">
    <source>
        <dbReference type="Proteomes" id="UP001372834"/>
    </source>
</evidence>